<reference evidence="1 2" key="1">
    <citation type="submission" date="2018-06" db="EMBL/GenBank/DDBJ databases">
        <authorList>
            <consortium name="Pathogen Informatics"/>
            <person name="Doyle S."/>
        </authorList>
    </citation>
    <scope>NUCLEOTIDE SEQUENCE [LARGE SCALE GENOMIC DNA]</scope>
    <source>
        <strain evidence="2">NCTC 10815</strain>
    </source>
</reference>
<name>A0A378MDH4_LISGR</name>
<accession>A0A378MDH4</accession>
<evidence type="ECO:0000313" key="2">
    <source>
        <dbReference type="Proteomes" id="UP000254879"/>
    </source>
</evidence>
<dbReference type="Proteomes" id="UP000254879">
    <property type="component" value="Unassembled WGS sequence"/>
</dbReference>
<evidence type="ECO:0000313" key="1">
    <source>
        <dbReference type="EMBL" id="STY43593.1"/>
    </source>
</evidence>
<dbReference type="SUPFAM" id="SSF52413">
    <property type="entry name" value="UDP-glucose/GDP-mannose dehydrogenase C-terminal domain"/>
    <property type="match status" value="1"/>
</dbReference>
<proteinExistence type="predicted"/>
<dbReference type="AlphaFoldDB" id="A0A378MDH4"/>
<dbReference type="InterPro" id="IPR036220">
    <property type="entry name" value="UDP-Glc/GDP-Man_DH_C_sf"/>
</dbReference>
<dbReference type="EMBL" id="UGPG01000001">
    <property type="protein sequence ID" value="STY43593.1"/>
    <property type="molecule type" value="Genomic_DNA"/>
</dbReference>
<dbReference type="Gene3D" id="3.40.50.720">
    <property type="entry name" value="NAD(P)-binding Rossmann-like Domain"/>
    <property type="match status" value="1"/>
</dbReference>
<sequence length="54" mass="6268">MTGSDLALVLTDHKEYKELNKYVTEDIVVFDTKNIVDEVGIDHYYNFNSISEIK</sequence>
<organism evidence="1 2">
    <name type="scientific">Listeria grayi</name>
    <name type="common">Listeria murrayi</name>
    <dbReference type="NCBI Taxonomy" id="1641"/>
    <lineage>
        <taxon>Bacteria</taxon>
        <taxon>Bacillati</taxon>
        <taxon>Bacillota</taxon>
        <taxon>Bacilli</taxon>
        <taxon>Bacillales</taxon>
        <taxon>Listeriaceae</taxon>
        <taxon>Listeria</taxon>
    </lineage>
</organism>
<protein>
    <recommendedName>
        <fullName evidence="3">UDP-N-acetyl-D-mannosamine dehydrogenase</fullName>
    </recommendedName>
</protein>
<evidence type="ECO:0008006" key="3">
    <source>
        <dbReference type="Google" id="ProtNLM"/>
    </source>
</evidence>
<gene>
    <name evidence="1" type="ORF">NCTC10815_00892</name>
</gene>